<evidence type="ECO:0000313" key="2">
    <source>
        <dbReference type="Proteomes" id="UP000054248"/>
    </source>
</evidence>
<organism evidence="1 2">
    <name type="scientific">Tulasnella calospora MUT 4182</name>
    <dbReference type="NCBI Taxonomy" id="1051891"/>
    <lineage>
        <taxon>Eukaryota</taxon>
        <taxon>Fungi</taxon>
        <taxon>Dikarya</taxon>
        <taxon>Basidiomycota</taxon>
        <taxon>Agaricomycotina</taxon>
        <taxon>Agaricomycetes</taxon>
        <taxon>Cantharellales</taxon>
        <taxon>Tulasnellaceae</taxon>
        <taxon>Tulasnella</taxon>
    </lineage>
</organism>
<accession>A0A0C3QB75</accession>
<dbReference type="Proteomes" id="UP000054248">
    <property type="component" value="Unassembled WGS sequence"/>
</dbReference>
<dbReference type="OrthoDB" id="1262810at2759"/>
<proteinExistence type="predicted"/>
<gene>
    <name evidence="1" type="ORF">M407DRAFT_72859</name>
</gene>
<sequence length="72" mass="8058">MKEDKLFPHVALAFPDPDPAFPRAPGFGRLFTLLPLPIITRFPLHTHAILALTSSRQNLRNAQESVTDPKAR</sequence>
<protein>
    <submittedName>
        <fullName evidence="1">Uncharacterized protein</fullName>
    </submittedName>
</protein>
<keyword evidence="2" id="KW-1185">Reference proteome</keyword>
<name>A0A0C3QB75_9AGAM</name>
<reference evidence="1 2" key="1">
    <citation type="submission" date="2014-04" db="EMBL/GenBank/DDBJ databases">
        <authorList>
            <consortium name="DOE Joint Genome Institute"/>
            <person name="Kuo A."/>
            <person name="Girlanda M."/>
            <person name="Perotto S."/>
            <person name="Kohler A."/>
            <person name="Nagy L.G."/>
            <person name="Floudas D."/>
            <person name="Copeland A."/>
            <person name="Barry K.W."/>
            <person name="Cichocki N."/>
            <person name="Veneault-Fourrey C."/>
            <person name="LaButti K."/>
            <person name="Lindquist E.A."/>
            <person name="Lipzen A."/>
            <person name="Lundell T."/>
            <person name="Morin E."/>
            <person name="Murat C."/>
            <person name="Sun H."/>
            <person name="Tunlid A."/>
            <person name="Henrissat B."/>
            <person name="Grigoriev I.V."/>
            <person name="Hibbett D.S."/>
            <person name="Martin F."/>
            <person name="Nordberg H.P."/>
            <person name="Cantor M.N."/>
            <person name="Hua S.X."/>
        </authorList>
    </citation>
    <scope>NUCLEOTIDE SEQUENCE [LARGE SCALE GENOMIC DNA]</scope>
    <source>
        <strain evidence="1 2">MUT 4182</strain>
    </source>
</reference>
<dbReference type="STRING" id="1051891.A0A0C3QB75"/>
<reference evidence="2" key="2">
    <citation type="submission" date="2015-01" db="EMBL/GenBank/DDBJ databases">
        <title>Evolutionary Origins and Diversification of the Mycorrhizal Mutualists.</title>
        <authorList>
            <consortium name="DOE Joint Genome Institute"/>
            <consortium name="Mycorrhizal Genomics Consortium"/>
            <person name="Kohler A."/>
            <person name="Kuo A."/>
            <person name="Nagy L.G."/>
            <person name="Floudas D."/>
            <person name="Copeland A."/>
            <person name="Barry K.W."/>
            <person name="Cichocki N."/>
            <person name="Veneault-Fourrey C."/>
            <person name="LaButti K."/>
            <person name="Lindquist E.A."/>
            <person name="Lipzen A."/>
            <person name="Lundell T."/>
            <person name="Morin E."/>
            <person name="Murat C."/>
            <person name="Riley R."/>
            <person name="Ohm R."/>
            <person name="Sun H."/>
            <person name="Tunlid A."/>
            <person name="Henrissat B."/>
            <person name="Grigoriev I.V."/>
            <person name="Hibbett D.S."/>
            <person name="Martin F."/>
        </authorList>
    </citation>
    <scope>NUCLEOTIDE SEQUENCE [LARGE SCALE GENOMIC DNA]</scope>
    <source>
        <strain evidence="2">MUT 4182</strain>
    </source>
</reference>
<dbReference type="AlphaFoldDB" id="A0A0C3QB75"/>
<evidence type="ECO:0000313" key="1">
    <source>
        <dbReference type="EMBL" id="KIO27690.1"/>
    </source>
</evidence>
<dbReference type="HOGENOM" id="CLU_189583_0_0_1"/>
<dbReference type="EMBL" id="KN823005">
    <property type="protein sequence ID" value="KIO27690.1"/>
    <property type="molecule type" value="Genomic_DNA"/>
</dbReference>